<keyword evidence="3" id="KW-1185">Reference proteome</keyword>
<evidence type="ECO:0000256" key="1">
    <source>
        <dbReference type="SAM" id="Phobius"/>
    </source>
</evidence>
<keyword evidence="1" id="KW-0472">Membrane</keyword>
<dbReference type="InParanoid" id="H2Y4W4"/>
<organism evidence="2 3">
    <name type="scientific">Ciona savignyi</name>
    <name type="common">Pacific transparent sea squirt</name>
    <dbReference type="NCBI Taxonomy" id="51511"/>
    <lineage>
        <taxon>Eukaryota</taxon>
        <taxon>Metazoa</taxon>
        <taxon>Chordata</taxon>
        <taxon>Tunicata</taxon>
        <taxon>Ascidiacea</taxon>
        <taxon>Phlebobranchia</taxon>
        <taxon>Cionidae</taxon>
        <taxon>Ciona</taxon>
    </lineage>
</organism>
<feature type="transmembrane region" description="Helical" evidence="1">
    <location>
        <begin position="54"/>
        <end position="75"/>
    </location>
</feature>
<reference evidence="2" key="3">
    <citation type="submission" date="2025-09" db="UniProtKB">
        <authorList>
            <consortium name="Ensembl"/>
        </authorList>
    </citation>
    <scope>IDENTIFICATION</scope>
</reference>
<evidence type="ECO:0000313" key="3">
    <source>
        <dbReference type="Proteomes" id="UP000007875"/>
    </source>
</evidence>
<dbReference type="HOGENOM" id="CLU_2418652_0_0_1"/>
<feature type="transmembrane region" description="Helical" evidence="1">
    <location>
        <begin position="20"/>
        <end position="42"/>
    </location>
</feature>
<evidence type="ECO:0000313" key="2">
    <source>
        <dbReference type="Ensembl" id="ENSCSAVP00000000362.1"/>
    </source>
</evidence>
<sequence length="92" mass="9559">MVSNVTTPTAVATKPTAKVAVISGINFAVTVLATVFGTTFVLQSLVPNLGLRVGIGLAVASMLVCIEIFLAVRAVEKAESEISKKKSTLQLN</sequence>
<proteinExistence type="predicted"/>
<dbReference type="AlphaFoldDB" id="H2Y4W4"/>
<dbReference type="Proteomes" id="UP000007875">
    <property type="component" value="Unassembled WGS sequence"/>
</dbReference>
<reference evidence="3" key="1">
    <citation type="submission" date="2003-08" db="EMBL/GenBank/DDBJ databases">
        <authorList>
            <person name="Birren B."/>
            <person name="Nusbaum C."/>
            <person name="Abebe A."/>
            <person name="Abouelleil A."/>
            <person name="Adekoya E."/>
            <person name="Ait-zahra M."/>
            <person name="Allen N."/>
            <person name="Allen T."/>
            <person name="An P."/>
            <person name="Anderson M."/>
            <person name="Anderson S."/>
            <person name="Arachchi H."/>
            <person name="Armbruster J."/>
            <person name="Bachantsang P."/>
            <person name="Baldwin J."/>
            <person name="Barry A."/>
            <person name="Bayul T."/>
            <person name="Blitshsteyn B."/>
            <person name="Bloom T."/>
            <person name="Blye J."/>
            <person name="Boguslavskiy L."/>
            <person name="Borowsky M."/>
            <person name="Boukhgalter B."/>
            <person name="Brunache A."/>
            <person name="Butler J."/>
            <person name="Calixte N."/>
            <person name="Calvo S."/>
            <person name="Camarata J."/>
            <person name="Campo K."/>
            <person name="Chang J."/>
            <person name="Cheshatsang Y."/>
            <person name="Citroen M."/>
            <person name="Collymore A."/>
            <person name="Considine T."/>
            <person name="Cook A."/>
            <person name="Cooke P."/>
            <person name="Corum B."/>
            <person name="Cuomo C."/>
            <person name="David R."/>
            <person name="Dawoe T."/>
            <person name="Degray S."/>
            <person name="Dodge S."/>
            <person name="Dooley K."/>
            <person name="Dorje P."/>
            <person name="Dorjee K."/>
            <person name="Dorris L."/>
            <person name="Duffey N."/>
            <person name="Dupes A."/>
            <person name="Elkins T."/>
            <person name="Engels R."/>
            <person name="Erickson J."/>
            <person name="Farina A."/>
            <person name="Faro S."/>
            <person name="Ferreira P."/>
            <person name="Fischer H."/>
            <person name="Fitzgerald M."/>
            <person name="Foley K."/>
            <person name="Gage D."/>
            <person name="Galagan J."/>
            <person name="Gearin G."/>
            <person name="Gnerre S."/>
            <person name="Gnirke A."/>
            <person name="Goyette A."/>
            <person name="Graham J."/>
            <person name="Grandbois E."/>
            <person name="Gyaltsen K."/>
            <person name="Hafez N."/>
            <person name="Hagopian D."/>
            <person name="Hagos B."/>
            <person name="Hall J."/>
            <person name="Hatcher B."/>
            <person name="Heller A."/>
            <person name="Higgins H."/>
            <person name="Honan T."/>
            <person name="Horn A."/>
            <person name="Houde N."/>
            <person name="Hughes L."/>
            <person name="Hulme W."/>
            <person name="Husby E."/>
            <person name="Iliev I."/>
            <person name="Jaffe D."/>
            <person name="Jones C."/>
            <person name="Kamal M."/>
            <person name="Kamat A."/>
            <person name="Kamvysselis M."/>
            <person name="Karlsson E."/>
            <person name="Kells C."/>
            <person name="Kieu A."/>
            <person name="Kisner P."/>
            <person name="Kodira C."/>
            <person name="Kulbokas E."/>
            <person name="Labutti K."/>
            <person name="Lama D."/>
            <person name="Landers T."/>
            <person name="Leger J."/>
            <person name="Levine S."/>
            <person name="Lewis D."/>
            <person name="Lewis T."/>
            <person name="Lindblad-toh K."/>
            <person name="Liu X."/>
            <person name="Lokyitsang T."/>
            <person name="Lokyitsang Y."/>
            <person name="Lucien O."/>
            <person name="Lui A."/>
            <person name="Ma L.J."/>
            <person name="Mabbitt R."/>
            <person name="Macdonald J."/>
            <person name="Maclean C."/>
            <person name="Major J."/>
            <person name="Manning J."/>
            <person name="Marabella R."/>
            <person name="Maru K."/>
            <person name="Matthews C."/>
            <person name="Mauceli E."/>
            <person name="Mccarthy M."/>
            <person name="Mcdonough S."/>
            <person name="Mcghee T."/>
            <person name="Meldrim J."/>
            <person name="Meneus L."/>
            <person name="Mesirov J."/>
            <person name="Mihalev A."/>
            <person name="Mihova T."/>
            <person name="Mikkelsen T."/>
            <person name="Mlenga V."/>
            <person name="Moru K."/>
            <person name="Mozes J."/>
            <person name="Mulrain L."/>
            <person name="Munson G."/>
            <person name="Naylor J."/>
            <person name="Newes C."/>
            <person name="Nguyen C."/>
            <person name="Nguyen N."/>
            <person name="Nguyen T."/>
            <person name="Nicol R."/>
            <person name="Nielsen C."/>
            <person name="Nizzari M."/>
            <person name="Norbu C."/>
            <person name="Norbu N."/>
            <person name="O'donnell P."/>
            <person name="Okoawo O."/>
            <person name="O'leary S."/>
            <person name="Omotosho B."/>
            <person name="O'neill K."/>
            <person name="Osman S."/>
            <person name="Parker S."/>
            <person name="Perrin D."/>
            <person name="Phunkhang P."/>
            <person name="Piqani B."/>
            <person name="Purcell S."/>
            <person name="Rachupka T."/>
            <person name="Ramasamy U."/>
            <person name="Rameau R."/>
            <person name="Ray V."/>
            <person name="Raymond C."/>
            <person name="Retta R."/>
            <person name="Richardson S."/>
            <person name="Rise C."/>
            <person name="Rodriguez J."/>
            <person name="Rogers J."/>
            <person name="Rogov P."/>
            <person name="Rutman M."/>
            <person name="Schupbach R."/>
            <person name="Seaman C."/>
            <person name="Settipalli S."/>
            <person name="Sharpe T."/>
            <person name="Sheridan J."/>
            <person name="Sherpa N."/>
            <person name="Shi J."/>
            <person name="Smirnov S."/>
            <person name="Smith C."/>
            <person name="Sougnez C."/>
            <person name="Spencer B."/>
            <person name="Stalker J."/>
            <person name="Stange-thomann N."/>
            <person name="Stavropoulos S."/>
            <person name="Stetson K."/>
            <person name="Stone C."/>
            <person name="Stone S."/>
            <person name="Stubbs M."/>
            <person name="Talamas J."/>
            <person name="Tchuinga P."/>
            <person name="Tenzing P."/>
            <person name="Tesfaye S."/>
            <person name="Theodore J."/>
            <person name="Thoulutsang Y."/>
            <person name="Topham K."/>
            <person name="Towey S."/>
            <person name="Tsamla T."/>
            <person name="Tsomo N."/>
            <person name="Vallee D."/>
            <person name="Vassiliev H."/>
            <person name="Venkataraman V."/>
            <person name="Vinson J."/>
            <person name="Vo A."/>
            <person name="Wade C."/>
            <person name="Wang S."/>
            <person name="Wangchuk T."/>
            <person name="Wangdi T."/>
            <person name="Whittaker C."/>
            <person name="Wilkinson J."/>
            <person name="Wu Y."/>
            <person name="Wyman D."/>
            <person name="Yadav S."/>
            <person name="Yang S."/>
            <person name="Yang X."/>
            <person name="Yeager S."/>
            <person name="Yee E."/>
            <person name="Young G."/>
            <person name="Zainoun J."/>
            <person name="Zembeck L."/>
            <person name="Zimmer A."/>
            <person name="Zody M."/>
            <person name="Lander E."/>
        </authorList>
    </citation>
    <scope>NUCLEOTIDE SEQUENCE [LARGE SCALE GENOMIC DNA]</scope>
</reference>
<accession>H2Y4W4</accession>
<name>H2Y4W4_CIOSA</name>
<keyword evidence="1" id="KW-1133">Transmembrane helix</keyword>
<dbReference type="Ensembl" id="ENSCSAVT00000000367.1">
    <property type="protein sequence ID" value="ENSCSAVP00000000362.1"/>
    <property type="gene ID" value="ENSCSAVG00000000203.1"/>
</dbReference>
<keyword evidence="1" id="KW-0812">Transmembrane</keyword>
<protein>
    <submittedName>
        <fullName evidence="2">Uncharacterized protein</fullName>
    </submittedName>
</protein>
<reference evidence="2" key="2">
    <citation type="submission" date="2025-08" db="UniProtKB">
        <authorList>
            <consortium name="Ensembl"/>
        </authorList>
    </citation>
    <scope>IDENTIFICATION</scope>
</reference>